<dbReference type="EMBL" id="BIFS01000001">
    <property type="protein sequence ID" value="GCE18882.1"/>
    <property type="molecule type" value="Genomic_DNA"/>
</dbReference>
<protein>
    <submittedName>
        <fullName evidence="2">Uncharacterized protein</fullName>
    </submittedName>
</protein>
<feature type="compositionally biased region" description="Basic and acidic residues" evidence="1">
    <location>
        <begin position="44"/>
        <end position="57"/>
    </location>
</feature>
<feature type="compositionally biased region" description="Polar residues" evidence="1">
    <location>
        <begin position="13"/>
        <end position="36"/>
    </location>
</feature>
<dbReference type="Proteomes" id="UP000287188">
    <property type="component" value="Unassembled WGS sequence"/>
</dbReference>
<evidence type="ECO:0000313" key="2">
    <source>
        <dbReference type="EMBL" id="GCE18882.1"/>
    </source>
</evidence>
<comment type="caution">
    <text evidence="2">The sequence shown here is derived from an EMBL/GenBank/DDBJ whole genome shotgun (WGS) entry which is preliminary data.</text>
</comment>
<name>A0A402AID3_9CHLR</name>
<feature type="compositionally biased region" description="Low complexity" evidence="1">
    <location>
        <begin position="64"/>
        <end position="73"/>
    </location>
</feature>
<feature type="compositionally biased region" description="Low complexity" evidence="1">
    <location>
        <begin position="82"/>
        <end position="101"/>
    </location>
</feature>
<feature type="compositionally biased region" description="Low complexity" evidence="1">
    <location>
        <begin position="124"/>
        <end position="139"/>
    </location>
</feature>
<evidence type="ECO:0000313" key="3">
    <source>
        <dbReference type="Proteomes" id="UP000287188"/>
    </source>
</evidence>
<gene>
    <name evidence="2" type="ORF">KDK_26820</name>
</gene>
<reference evidence="3" key="1">
    <citation type="submission" date="2018-12" db="EMBL/GenBank/DDBJ databases">
        <title>Tengunoibacter tsumagoiensis gen. nov., sp. nov., Dictyobacter kobayashii sp. nov., D. alpinus sp. nov., and D. joshuensis sp. nov. and description of Dictyobacteraceae fam. nov. within the order Ktedonobacterales isolated from Tengu-no-mugimeshi.</title>
        <authorList>
            <person name="Wang C.M."/>
            <person name="Zheng Y."/>
            <person name="Sakai Y."/>
            <person name="Toyoda A."/>
            <person name="Minakuchi Y."/>
            <person name="Abe K."/>
            <person name="Yokota A."/>
            <person name="Yabe S."/>
        </authorList>
    </citation>
    <scope>NUCLEOTIDE SEQUENCE [LARGE SCALE GENOMIC DNA]</scope>
    <source>
        <strain evidence="3">Uno11</strain>
    </source>
</reference>
<feature type="region of interest" description="Disordered" evidence="1">
    <location>
        <begin position="1"/>
        <end position="143"/>
    </location>
</feature>
<proteinExistence type="predicted"/>
<dbReference type="AlphaFoldDB" id="A0A402AID3"/>
<keyword evidence="3" id="KW-1185">Reference proteome</keyword>
<sequence length="190" mass="21536">MGFEYKGSAPDPNRQNKPSPDMNISKQKDNGQQSRLKANLSADELEHYEEPQYREHVSGPLKFPEAAPRAPQQPVQPPYVPQMPARTVYYPPQNQQPGYGQPYPPQNQQPGYGQPYPAQPQRPYPAYGYPPYQGQPAGNNGWAPPYPMGQPAYNYAPQGYYQPYNGYYNPYGYPPFTWQPPNPNGTLINL</sequence>
<organism evidence="2 3">
    <name type="scientific">Dictyobacter kobayashii</name>
    <dbReference type="NCBI Taxonomy" id="2014872"/>
    <lineage>
        <taxon>Bacteria</taxon>
        <taxon>Bacillati</taxon>
        <taxon>Chloroflexota</taxon>
        <taxon>Ktedonobacteria</taxon>
        <taxon>Ktedonobacterales</taxon>
        <taxon>Dictyobacteraceae</taxon>
        <taxon>Dictyobacter</taxon>
    </lineage>
</organism>
<evidence type="ECO:0000256" key="1">
    <source>
        <dbReference type="SAM" id="MobiDB-lite"/>
    </source>
</evidence>
<accession>A0A402AID3</accession>